<keyword evidence="4" id="KW-1185">Reference proteome</keyword>
<keyword evidence="1" id="KW-0472">Membrane</keyword>
<dbReference type="RefSeq" id="WP_378153303.1">
    <property type="nucleotide sequence ID" value="NZ_JBHSEC010000006.1"/>
</dbReference>
<accession>A0ABV8X4K7</accession>
<feature type="chain" id="PRO_5046124140" description="LPXTG-motif cell wall anchor domain-containing protein" evidence="2">
    <location>
        <begin position="28"/>
        <end position="216"/>
    </location>
</feature>
<gene>
    <name evidence="3" type="ORF">ACFOZY_05915</name>
</gene>
<organism evidence="3 4">
    <name type="scientific">Chungangia koreensis</name>
    <dbReference type="NCBI Taxonomy" id="752657"/>
    <lineage>
        <taxon>Bacteria</taxon>
        <taxon>Bacillati</taxon>
        <taxon>Bacillota</taxon>
        <taxon>Bacilli</taxon>
        <taxon>Lactobacillales</taxon>
        <taxon>Chungangia</taxon>
    </lineage>
</organism>
<keyword evidence="2" id="KW-0732">Signal</keyword>
<protein>
    <recommendedName>
        <fullName evidence="5">LPXTG-motif cell wall anchor domain-containing protein</fullName>
    </recommendedName>
</protein>
<dbReference type="Proteomes" id="UP001595817">
    <property type="component" value="Unassembled WGS sequence"/>
</dbReference>
<evidence type="ECO:0000256" key="2">
    <source>
        <dbReference type="SAM" id="SignalP"/>
    </source>
</evidence>
<keyword evidence="1" id="KW-1133">Transmembrane helix</keyword>
<evidence type="ECO:0000313" key="3">
    <source>
        <dbReference type="EMBL" id="MFC4409974.1"/>
    </source>
</evidence>
<evidence type="ECO:0008006" key="5">
    <source>
        <dbReference type="Google" id="ProtNLM"/>
    </source>
</evidence>
<keyword evidence="1" id="KW-0812">Transmembrane</keyword>
<proteinExistence type="predicted"/>
<sequence>MTKFYRLFPLLLLISVISFYPTPSVFADEKNDKAAENELVISISPKENLFDISNMKPGDWAPRTITVQNSGSKDFVYQMQLQNSGDEKLFNELMLEIKAGDTELYQGKMAAFIALPERELTSSTEENLEITIRFPEHLGNEFQGLVSDFAFSFIAEGKASPPVYVMTEGQVASFGPTDLSSPTNPMSKIVKLMLFGSLLVASGIVFMFIRRYRMSF</sequence>
<reference evidence="4" key="1">
    <citation type="journal article" date="2019" name="Int. J. Syst. Evol. Microbiol.">
        <title>The Global Catalogue of Microorganisms (GCM) 10K type strain sequencing project: providing services to taxonomists for standard genome sequencing and annotation.</title>
        <authorList>
            <consortium name="The Broad Institute Genomics Platform"/>
            <consortium name="The Broad Institute Genome Sequencing Center for Infectious Disease"/>
            <person name="Wu L."/>
            <person name="Ma J."/>
        </authorList>
    </citation>
    <scope>NUCLEOTIDE SEQUENCE [LARGE SCALE GENOMIC DNA]</scope>
    <source>
        <strain evidence="4">CCUG 59778</strain>
    </source>
</reference>
<evidence type="ECO:0000256" key="1">
    <source>
        <dbReference type="SAM" id="Phobius"/>
    </source>
</evidence>
<name>A0ABV8X4K7_9LACT</name>
<evidence type="ECO:0000313" key="4">
    <source>
        <dbReference type="Proteomes" id="UP001595817"/>
    </source>
</evidence>
<dbReference type="EMBL" id="JBHSEC010000006">
    <property type="protein sequence ID" value="MFC4409974.1"/>
    <property type="molecule type" value="Genomic_DNA"/>
</dbReference>
<feature type="signal peptide" evidence="2">
    <location>
        <begin position="1"/>
        <end position="27"/>
    </location>
</feature>
<feature type="transmembrane region" description="Helical" evidence="1">
    <location>
        <begin position="189"/>
        <end position="209"/>
    </location>
</feature>
<comment type="caution">
    <text evidence="3">The sequence shown here is derived from an EMBL/GenBank/DDBJ whole genome shotgun (WGS) entry which is preliminary data.</text>
</comment>